<reference evidence="1 2" key="1">
    <citation type="submission" date="2015-09" db="EMBL/GenBank/DDBJ databases">
        <authorList>
            <consortium name="Swine Surveillance"/>
        </authorList>
    </citation>
    <scope>NUCLEOTIDE SEQUENCE [LARGE SCALE GENOMIC DNA]</scope>
    <source>
        <strain evidence="1 2">CECT 7648</strain>
    </source>
</reference>
<proteinExistence type="predicted"/>
<dbReference type="EMBL" id="CYSE01000001">
    <property type="protein sequence ID" value="CUH74759.1"/>
    <property type="molecule type" value="Genomic_DNA"/>
</dbReference>
<dbReference type="AlphaFoldDB" id="A0A0P1FZW6"/>
<protein>
    <submittedName>
        <fullName evidence="1">Uncharacterized protein</fullName>
    </submittedName>
</protein>
<evidence type="ECO:0000313" key="2">
    <source>
        <dbReference type="Proteomes" id="UP000054935"/>
    </source>
</evidence>
<sequence length="105" mass="11192">MRHYSDTQAAWPTTQPALDSETRSLLRLFLAPILETANNWNDISSGLAAKGYRLGFRDGHMVILTTAGQVVCTGSGLGVPLAQISQRIGRPCIKADRGGHSGSLA</sequence>
<evidence type="ECO:0000313" key="1">
    <source>
        <dbReference type="EMBL" id="CUH74759.1"/>
    </source>
</evidence>
<keyword evidence="2" id="KW-1185">Reference proteome</keyword>
<organism evidence="1 2">
    <name type="scientific">Tropicibacter naphthalenivorans</name>
    <dbReference type="NCBI Taxonomy" id="441103"/>
    <lineage>
        <taxon>Bacteria</taxon>
        <taxon>Pseudomonadati</taxon>
        <taxon>Pseudomonadota</taxon>
        <taxon>Alphaproteobacteria</taxon>
        <taxon>Rhodobacterales</taxon>
        <taxon>Roseobacteraceae</taxon>
        <taxon>Tropicibacter</taxon>
    </lineage>
</organism>
<name>A0A0P1FZW6_9RHOB</name>
<gene>
    <name evidence="1" type="ORF">TRN7648_00070</name>
</gene>
<dbReference type="RefSeq" id="WP_058245660.1">
    <property type="nucleotide sequence ID" value="NZ_CYSE01000001.1"/>
</dbReference>
<accession>A0A0P1FZW6</accession>
<dbReference type="OrthoDB" id="7866873at2"/>
<dbReference type="Proteomes" id="UP000054935">
    <property type="component" value="Unassembled WGS sequence"/>
</dbReference>